<dbReference type="InterPro" id="IPR003697">
    <property type="entry name" value="Maf-like"/>
</dbReference>
<protein>
    <submittedName>
        <fullName evidence="3">LAFE_0F06370g1_1</fullName>
    </submittedName>
</protein>
<name>A0A1G4MFA8_LACFM</name>
<gene>
    <name evidence="3" type="ORF">LAFE_0F06370G</name>
</gene>
<dbReference type="Gene3D" id="3.90.950.10">
    <property type="match status" value="1"/>
</dbReference>
<accession>A0A1G4MFA8</accession>
<dbReference type="HAMAP" id="MF_00528">
    <property type="entry name" value="Maf"/>
    <property type="match status" value="1"/>
</dbReference>
<dbReference type="AlphaFoldDB" id="A0A1G4MFA8"/>
<keyword evidence="2" id="KW-0378">Hydrolase</keyword>
<dbReference type="GO" id="GO:0047429">
    <property type="term" value="F:nucleoside triphosphate diphosphatase activity"/>
    <property type="evidence" value="ECO:0007669"/>
    <property type="project" value="InterPro"/>
</dbReference>
<dbReference type="NCBIfam" id="TIGR00172">
    <property type="entry name" value="maf"/>
    <property type="match status" value="1"/>
</dbReference>
<evidence type="ECO:0000256" key="2">
    <source>
        <dbReference type="ARBA" id="ARBA00022801"/>
    </source>
</evidence>
<dbReference type="Proteomes" id="UP000190831">
    <property type="component" value="Chromosome F"/>
</dbReference>
<evidence type="ECO:0000313" key="4">
    <source>
        <dbReference type="Proteomes" id="UP000190831"/>
    </source>
</evidence>
<reference evidence="4" key="1">
    <citation type="submission" date="2016-03" db="EMBL/GenBank/DDBJ databases">
        <authorList>
            <person name="Devillers H."/>
        </authorList>
    </citation>
    <scope>NUCLEOTIDE SEQUENCE [LARGE SCALE GENOMIC DNA]</scope>
</reference>
<dbReference type="OMA" id="VIGCDSV"/>
<proteinExistence type="inferred from homology"/>
<dbReference type="PANTHER" id="PTHR43213:SF5">
    <property type="entry name" value="BIFUNCTIONAL DTTP_UTP PYROPHOSPHATASE_METHYLTRANSFERASE PROTEIN-RELATED"/>
    <property type="match status" value="1"/>
</dbReference>
<dbReference type="PIRSF" id="PIRSF006305">
    <property type="entry name" value="Maf"/>
    <property type="match status" value="1"/>
</dbReference>
<keyword evidence="4" id="KW-1185">Reference proteome</keyword>
<dbReference type="EMBL" id="LT598490">
    <property type="protein sequence ID" value="SCW02435.1"/>
    <property type="molecule type" value="Genomic_DNA"/>
</dbReference>
<comment type="cofactor">
    <cofactor evidence="1">
        <name>a divalent metal cation</name>
        <dbReference type="ChEBI" id="CHEBI:60240"/>
    </cofactor>
</comment>
<dbReference type="PANTHER" id="PTHR43213">
    <property type="entry name" value="BIFUNCTIONAL DTTP/UTP PYROPHOSPHATASE/METHYLTRANSFERASE PROTEIN-RELATED"/>
    <property type="match status" value="1"/>
</dbReference>
<dbReference type="Pfam" id="PF02545">
    <property type="entry name" value="Maf"/>
    <property type="match status" value="1"/>
</dbReference>
<organism evidence="3 4">
    <name type="scientific">Lachancea fermentati</name>
    <name type="common">Zygosaccharomyces fermentati</name>
    <dbReference type="NCBI Taxonomy" id="4955"/>
    <lineage>
        <taxon>Eukaryota</taxon>
        <taxon>Fungi</taxon>
        <taxon>Dikarya</taxon>
        <taxon>Ascomycota</taxon>
        <taxon>Saccharomycotina</taxon>
        <taxon>Saccharomycetes</taxon>
        <taxon>Saccharomycetales</taxon>
        <taxon>Saccharomycetaceae</taxon>
        <taxon>Lachancea</taxon>
    </lineage>
</organism>
<dbReference type="OrthoDB" id="10267058at2759"/>
<dbReference type="InterPro" id="IPR029001">
    <property type="entry name" value="ITPase-like_fam"/>
</dbReference>
<evidence type="ECO:0000256" key="1">
    <source>
        <dbReference type="ARBA" id="ARBA00001968"/>
    </source>
</evidence>
<dbReference type="STRING" id="4955.A0A1G4MFA8"/>
<sequence>MSKIIPEITEKFEIVLASSSARRYEIVHDIMGFSETTIMKPSFEEDLDKTLYEGRPVDYVIDTSRGKADSILDDLKDDKKVNLRPKIVICADTIVIDENDTIHEKPKIEEVQLRNLEAFCKSKDPVRVATAVNIILWRGPDQYEISSFHDITELYFDHDLPSDIVRDFVRSHNSLEVAGGFQVQTFGGCMIPRINGDYYNVVGLPLNKTFKTIYTFAKRT</sequence>
<evidence type="ECO:0000313" key="3">
    <source>
        <dbReference type="EMBL" id="SCW02435.1"/>
    </source>
</evidence>
<dbReference type="SUPFAM" id="SSF52972">
    <property type="entry name" value="ITPase-like"/>
    <property type="match status" value="1"/>
</dbReference>